<feature type="compositionally biased region" description="Low complexity" evidence="9">
    <location>
        <begin position="361"/>
        <end position="380"/>
    </location>
</feature>
<dbReference type="SMART" id="SM00184">
    <property type="entry name" value="RING"/>
    <property type="match status" value="1"/>
</dbReference>
<dbReference type="InterPro" id="IPR003137">
    <property type="entry name" value="PA_domain"/>
</dbReference>
<evidence type="ECO:0000256" key="3">
    <source>
        <dbReference type="ARBA" id="ARBA00022723"/>
    </source>
</evidence>
<feature type="compositionally biased region" description="Polar residues" evidence="9">
    <location>
        <begin position="391"/>
        <end position="405"/>
    </location>
</feature>
<evidence type="ECO:0000313" key="14">
    <source>
        <dbReference type="Proteomes" id="UP001159405"/>
    </source>
</evidence>
<evidence type="ECO:0000256" key="6">
    <source>
        <dbReference type="ARBA" id="ARBA00022989"/>
    </source>
</evidence>
<dbReference type="EMBL" id="CALNXK010000007">
    <property type="protein sequence ID" value="CAH3039095.1"/>
    <property type="molecule type" value="Genomic_DNA"/>
</dbReference>
<dbReference type="SUPFAM" id="SSF52025">
    <property type="entry name" value="PA domain"/>
    <property type="match status" value="1"/>
</dbReference>
<feature type="compositionally biased region" description="Basic and acidic residues" evidence="9">
    <location>
        <begin position="325"/>
        <end position="339"/>
    </location>
</feature>
<feature type="transmembrane region" description="Helical" evidence="10">
    <location>
        <begin position="199"/>
        <end position="222"/>
    </location>
</feature>
<dbReference type="Pfam" id="PF13639">
    <property type="entry name" value="zf-RING_2"/>
    <property type="match status" value="1"/>
</dbReference>
<evidence type="ECO:0000256" key="2">
    <source>
        <dbReference type="ARBA" id="ARBA00022692"/>
    </source>
</evidence>
<keyword evidence="2 10" id="KW-0812">Transmembrane</keyword>
<keyword evidence="5" id="KW-0862">Zinc</keyword>
<feature type="domain" description="RING-type" evidence="12">
    <location>
        <begin position="266"/>
        <end position="307"/>
    </location>
</feature>
<dbReference type="Gene3D" id="3.50.30.30">
    <property type="match status" value="1"/>
</dbReference>
<feature type="region of interest" description="Disordered" evidence="9">
    <location>
        <begin position="325"/>
        <end position="405"/>
    </location>
</feature>
<proteinExistence type="predicted"/>
<dbReference type="Pfam" id="PF02225">
    <property type="entry name" value="PA"/>
    <property type="match status" value="1"/>
</dbReference>
<sequence>MFSTETCFLGRSSASLVLLLFACVGNFVNCSFYDERTGSRYTEATLNITECDGSAKKCRVLPYDDDQAKFGQHSPKHKARGWLYSLMETNVNGCKEFNVMVDRIPWIALIERGECNFEKKINNAKKHNATAVIIYDNKNGDVVTMSHDEAINIVAVSVKKSLGQALARALVNRTKTVFIAISVGKVYEETYQGVNPTSVLFVSVSFIVLMVISLAWLVFYYVQRFRYVHARDKTEKRLTSAAKKAIAKLPTRTVSKKTEDDESDNCAVCLDGYKASDVVRILPCQHEFHKLCIDPWLVEHRTCPMCKLNILKELGVTSDEVRSRDVEVATTEQEDHHTAADNQGVVMNEIEPSVSERRPSSDTSESSSVSGGSGRVLHVSAEVNWEREDQSSSTSNLVDHPNLQA</sequence>
<feature type="chain" id="PRO_5047239035" description="RING-type domain-containing protein" evidence="11">
    <location>
        <begin position="31"/>
        <end position="405"/>
    </location>
</feature>
<evidence type="ECO:0000256" key="4">
    <source>
        <dbReference type="ARBA" id="ARBA00022771"/>
    </source>
</evidence>
<evidence type="ECO:0000256" key="7">
    <source>
        <dbReference type="ARBA" id="ARBA00023136"/>
    </source>
</evidence>
<reference evidence="13 14" key="1">
    <citation type="submission" date="2022-05" db="EMBL/GenBank/DDBJ databases">
        <authorList>
            <consortium name="Genoscope - CEA"/>
            <person name="William W."/>
        </authorList>
    </citation>
    <scope>NUCLEOTIDE SEQUENCE [LARGE SCALE GENOMIC DNA]</scope>
</reference>
<dbReference type="InterPro" id="IPR013083">
    <property type="entry name" value="Znf_RING/FYVE/PHD"/>
</dbReference>
<evidence type="ECO:0000256" key="8">
    <source>
        <dbReference type="PROSITE-ProRule" id="PRU00175"/>
    </source>
</evidence>
<dbReference type="PANTHER" id="PTHR46539:SF23">
    <property type="entry name" value="RING-TYPE DOMAIN-CONTAINING PROTEIN"/>
    <property type="match status" value="1"/>
</dbReference>
<dbReference type="SUPFAM" id="SSF57850">
    <property type="entry name" value="RING/U-box"/>
    <property type="match status" value="1"/>
</dbReference>
<keyword evidence="4 8" id="KW-0863">Zinc-finger</keyword>
<dbReference type="InterPro" id="IPR001841">
    <property type="entry name" value="Znf_RING"/>
</dbReference>
<accession>A0ABN8N1D3</accession>
<feature type="signal peptide" evidence="11">
    <location>
        <begin position="1"/>
        <end position="30"/>
    </location>
</feature>
<keyword evidence="7 10" id="KW-0472">Membrane</keyword>
<dbReference type="InterPro" id="IPR046450">
    <property type="entry name" value="PA_dom_sf"/>
</dbReference>
<gene>
    <name evidence="13" type="ORF">PLOB_00042943</name>
</gene>
<evidence type="ECO:0000256" key="11">
    <source>
        <dbReference type="SAM" id="SignalP"/>
    </source>
</evidence>
<evidence type="ECO:0000256" key="5">
    <source>
        <dbReference type="ARBA" id="ARBA00022833"/>
    </source>
</evidence>
<evidence type="ECO:0000259" key="12">
    <source>
        <dbReference type="PROSITE" id="PS50089"/>
    </source>
</evidence>
<evidence type="ECO:0000256" key="10">
    <source>
        <dbReference type="SAM" id="Phobius"/>
    </source>
</evidence>
<keyword evidence="11" id="KW-0732">Signal</keyword>
<comment type="subcellular location">
    <subcellularLocation>
        <location evidence="1">Membrane</location>
        <topology evidence="1">Single-pass membrane protein</topology>
    </subcellularLocation>
</comment>
<dbReference type="PROSITE" id="PS50089">
    <property type="entry name" value="ZF_RING_2"/>
    <property type="match status" value="1"/>
</dbReference>
<keyword evidence="14" id="KW-1185">Reference proteome</keyword>
<keyword evidence="3" id="KW-0479">Metal-binding</keyword>
<keyword evidence="6 10" id="KW-1133">Transmembrane helix</keyword>
<dbReference type="CDD" id="cd16668">
    <property type="entry name" value="RING-H2_RNF130-like"/>
    <property type="match status" value="1"/>
</dbReference>
<dbReference type="PANTHER" id="PTHR46539">
    <property type="entry name" value="E3 UBIQUITIN-PROTEIN LIGASE ATL42"/>
    <property type="match status" value="1"/>
</dbReference>
<comment type="caution">
    <text evidence="13">The sequence shown here is derived from an EMBL/GenBank/DDBJ whole genome shotgun (WGS) entry which is preliminary data.</text>
</comment>
<evidence type="ECO:0000256" key="9">
    <source>
        <dbReference type="SAM" id="MobiDB-lite"/>
    </source>
</evidence>
<dbReference type="Proteomes" id="UP001159405">
    <property type="component" value="Unassembled WGS sequence"/>
</dbReference>
<dbReference type="Gene3D" id="3.30.40.10">
    <property type="entry name" value="Zinc/RING finger domain, C3HC4 (zinc finger)"/>
    <property type="match status" value="1"/>
</dbReference>
<evidence type="ECO:0000256" key="1">
    <source>
        <dbReference type="ARBA" id="ARBA00004167"/>
    </source>
</evidence>
<protein>
    <recommendedName>
        <fullName evidence="12">RING-type domain-containing protein</fullName>
    </recommendedName>
</protein>
<evidence type="ECO:0000313" key="13">
    <source>
        <dbReference type="EMBL" id="CAH3039095.1"/>
    </source>
</evidence>
<name>A0ABN8N1D3_9CNID</name>
<organism evidence="13 14">
    <name type="scientific">Porites lobata</name>
    <dbReference type="NCBI Taxonomy" id="104759"/>
    <lineage>
        <taxon>Eukaryota</taxon>
        <taxon>Metazoa</taxon>
        <taxon>Cnidaria</taxon>
        <taxon>Anthozoa</taxon>
        <taxon>Hexacorallia</taxon>
        <taxon>Scleractinia</taxon>
        <taxon>Fungiina</taxon>
        <taxon>Poritidae</taxon>
        <taxon>Porites</taxon>
    </lineage>
</organism>